<dbReference type="Gene3D" id="3.40.50.1820">
    <property type="entry name" value="alpha/beta hydrolase"/>
    <property type="match status" value="1"/>
</dbReference>
<evidence type="ECO:0000256" key="5">
    <source>
        <dbReference type="ARBA" id="ARBA00023180"/>
    </source>
</evidence>
<reference evidence="7" key="1">
    <citation type="submission" date="2023-06" db="EMBL/GenBank/DDBJ databases">
        <title>Genomic analysis of the entomopathogenic nematode Steinernema hermaphroditum.</title>
        <authorList>
            <person name="Schwarz E.M."/>
            <person name="Heppert J.K."/>
            <person name="Baniya A."/>
            <person name="Schwartz H.T."/>
            <person name="Tan C.-H."/>
            <person name="Antoshechkin I."/>
            <person name="Sternberg P.W."/>
            <person name="Goodrich-Blair H."/>
            <person name="Dillman A.R."/>
        </authorList>
    </citation>
    <scope>NUCLEOTIDE SEQUENCE</scope>
    <source>
        <strain evidence="7">PS9179</strain>
        <tissue evidence="7">Whole animal</tissue>
    </source>
</reference>
<proteinExistence type="inferred from homology"/>
<dbReference type="PANTHER" id="PTHR11010">
    <property type="entry name" value="PROTEASE S28 PRO-X CARBOXYPEPTIDASE-RELATED"/>
    <property type="match status" value="1"/>
</dbReference>
<evidence type="ECO:0000256" key="4">
    <source>
        <dbReference type="ARBA" id="ARBA00022801"/>
    </source>
</evidence>
<dbReference type="EMBL" id="JAUCMV010000004">
    <property type="protein sequence ID" value="KAK0405291.1"/>
    <property type="molecule type" value="Genomic_DNA"/>
</dbReference>
<keyword evidence="3 6" id="KW-0732">Signal</keyword>
<dbReference type="Gene3D" id="1.20.120.980">
    <property type="entry name" value="Serine carboxypeptidase S28, SKS domain"/>
    <property type="match status" value="1"/>
</dbReference>
<dbReference type="Proteomes" id="UP001175271">
    <property type="component" value="Unassembled WGS sequence"/>
</dbReference>
<dbReference type="SUPFAM" id="SSF53474">
    <property type="entry name" value="alpha/beta-Hydrolases"/>
    <property type="match status" value="1"/>
</dbReference>
<dbReference type="InterPro" id="IPR029058">
    <property type="entry name" value="AB_hydrolase_fold"/>
</dbReference>
<dbReference type="InterPro" id="IPR042269">
    <property type="entry name" value="Ser_carbopepase_S28_SKS"/>
</dbReference>
<name>A0AA39HG87_9BILA</name>
<feature type="chain" id="PRO_5041217441" description="Serine protease" evidence="6">
    <location>
        <begin position="19"/>
        <end position="544"/>
    </location>
</feature>
<dbReference type="GO" id="GO:0008239">
    <property type="term" value="F:dipeptidyl-peptidase activity"/>
    <property type="evidence" value="ECO:0007669"/>
    <property type="project" value="TreeGrafter"/>
</dbReference>
<organism evidence="7 8">
    <name type="scientific">Steinernema hermaphroditum</name>
    <dbReference type="NCBI Taxonomy" id="289476"/>
    <lineage>
        <taxon>Eukaryota</taxon>
        <taxon>Metazoa</taxon>
        <taxon>Ecdysozoa</taxon>
        <taxon>Nematoda</taxon>
        <taxon>Chromadorea</taxon>
        <taxon>Rhabditida</taxon>
        <taxon>Tylenchina</taxon>
        <taxon>Panagrolaimomorpha</taxon>
        <taxon>Strongyloidoidea</taxon>
        <taxon>Steinernematidae</taxon>
        <taxon>Steinernema</taxon>
    </lineage>
</organism>
<accession>A0AA39HG87</accession>
<feature type="signal peptide" evidence="6">
    <location>
        <begin position="1"/>
        <end position="18"/>
    </location>
</feature>
<dbReference type="Pfam" id="PF05577">
    <property type="entry name" value="Peptidase_S28"/>
    <property type="match status" value="1"/>
</dbReference>
<protein>
    <recommendedName>
        <fullName evidence="9">Serine protease</fullName>
    </recommendedName>
</protein>
<keyword evidence="5" id="KW-0325">Glycoprotein</keyword>
<sequence>MRCLAGLLFVALLGLSSAGFRFHESQWRRMNADVHLLPNYDALPYENKTFTQPIDHNNAALGTWEQHFQVMKEYLNKKADSNLVFLMIGGEGPASTSWISNPHLQYIQWAKEYGALCFQVEHRFFGKSRPYNNMTTESLKYLTTQQALADLANFIKSVNNDTSYGLKEPRWITFGGSYPGSLAAWFRSKYPELTVGSVASSAPLNLKLDFYEYTMVMQNTIQNVSQECYDVVNKTFIALQKSTLTTSGRNTLNDFFKKPPLSMSPLFADANVTMLQLTNFLGNIYDVFQGVIQYTYDGRNNVTVGGLNVSAMCDIMTSNKPKNDNNYIQGVVNVLKWNSDLGVNLGGGEPQTIVNDYEASIKPTKSVHYDDPNGDADGRGWMWLCCNELGFMQTTSQGYNIFQDIVPLGFYFQQCVDLFGKDINATYVRDNNRKAQKYYGGVDSFNATNLVLPNGSLDPWHALGFYKADKKNNLQPYLIGGTAHCSDMYPVYDGEPSALKDARKFVHDQLEIYTKIPKKKTGLASSATLSAAVIAIALLVERLL</sequence>
<comment type="caution">
    <text evidence="7">The sequence shown here is derived from an EMBL/GenBank/DDBJ whole genome shotgun (WGS) entry which is preliminary data.</text>
</comment>
<comment type="similarity">
    <text evidence="1">Belongs to the peptidase S28 family.</text>
</comment>
<evidence type="ECO:0008006" key="9">
    <source>
        <dbReference type="Google" id="ProtNLM"/>
    </source>
</evidence>
<dbReference type="AlphaFoldDB" id="A0AA39HG87"/>
<dbReference type="GO" id="GO:0070008">
    <property type="term" value="F:serine-type exopeptidase activity"/>
    <property type="evidence" value="ECO:0007669"/>
    <property type="project" value="InterPro"/>
</dbReference>
<evidence type="ECO:0000256" key="3">
    <source>
        <dbReference type="ARBA" id="ARBA00022729"/>
    </source>
</evidence>
<evidence type="ECO:0000256" key="2">
    <source>
        <dbReference type="ARBA" id="ARBA00022670"/>
    </source>
</evidence>
<dbReference type="PANTHER" id="PTHR11010:SF101">
    <property type="entry name" value="SERINE PROTEASE F56F10.1-RELATED"/>
    <property type="match status" value="1"/>
</dbReference>
<dbReference type="GO" id="GO:0006508">
    <property type="term" value="P:proteolysis"/>
    <property type="evidence" value="ECO:0007669"/>
    <property type="project" value="UniProtKB-KW"/>
</dbReference>
<keyword evidence="8" id="KW-1185">Reference proteome</keyword>
<evidence type="ECO:0000313" key="8">
    <source>
        <dbReference type="Proteomes" id="UP001175271"/>
    </source>
</evidence>
<evidence type="ECO:0000256" key="1">
    <source>
        <dbReference type="ARBA" id="ARBA00011079"/>
    </source>
</evidence>
<keyword evidence="2" id="KW-0645">Protease</keyword>
<keyword evidence="4" id="KW-0378">Hydrolase</keyword>
<dbReference type="InterPro" id="IPR008758">
    <property type="entry name" value="Peptidase_S28"/>
</dbReference>
<gene>
    <name evidence="7" type="ORF">QR680_017906</name>
</gene>
<evidence type="ECO:0000313" key="7">
    <source>
        <dbReference type="EMBL" id="KAK0405291.1"/>
    </source>
</evidence>
<evidence type="ECO:0000256" key="6">
    <source>
        <dbReference type="SAM" id="SignalP"/>
    </source>
</evidence>